<organism evidence="2 3">
    <name type="scientific">Pipistrellus kuhlii</name>
    <name type="common">Kuhl's pipistrelle</name>
    <dbReference type="NCBI Taxonomy" id="59472"/>
    <lineage>
        <taxon>Eukaryota</taxon>
        <taxon>Metazoa</taxon>
        <taxon>Chordata</taxon>
        <taxon>Craniata</taxon>
        <taxon>Vertebrata</taxon>
        <taxon>Euteleostomi</taxon>
        <taxon>Mammalia</taxon>
        <taxon>Eutheria</taxon>
        <taxon>Laurasiatheria</taxon>
        <taxon>Chiroptera</taxon>
        <taxon>Yangochiroptera</taxon>
        <taxon>Vespertilionidae</taxon>
        <taxon>Pipistrellus</taxon>
    </lineage>
</organism>
<accession>A0A7J7TW34</accession>
<feature type="region of interest" description="Disordered" evidence="1">
    <location>
        <begin position="39"/>
        <end position="64"/>
    </location>
</feature>
<dbReference type="Proteomes" id="UP000558488">
    <property type="component" value="Unassembled WGS sequence"/>
</dbReference>
<evidence type="ECO:0000313" key="3">
    <source>
        <dbReference type="Proteomes" id="UP000558488"/>
    </source>
</evidence>
<evidence type="ECO:0000313" key="2">
    <source>
        <dbReference type="EMBL" id="KAF6304810.1"/>
    </source>
</evidence>
<reference evidence="2 3" key="1">
    <citation type="journal article" date="2020" name="Nature">
        <title>Six reference-quality genomes reveal evolution of bat adaptations.</title>
        <authorList>
            <person name="Jebb D."/>
            <person name="Huang Z."/>
            <person name="Pippel M."/>
            <person name="Hughes G.M."/>
            <person name="Lavrichenko K."/>
            <person name="Devanna P."/>
            <person name="Winkler S."/>
            <person name="Jermiin L.S."/>
            <person name="Skirmuntt E.C."/>
            <person name="Katzourakis A."/>
            <person name="Burkitt-Gray L."/>
            <person name="Ray D.A."/>
            <person name="Sullivan K.A.M."/>
            <person name="Roscito J.G."/>
            <person name="Kirilenko B.M."/>
            <person name="Davalos L.M."/>
            <person name="Corthals A.P."/>
            <person name="Power M.L."/>
            <person name="Jones G."/>
            <person name="Ransome R.D."/>
            <person name="Dechmann D.K.N."/>
            <person name="Locatelli A.G."/>
            <person name="Puechmaille S.J."/>
            <person name="Fedrigo O."/>
            <person name="Jarvis E.D."/>
            <person name="Hiller M."/>
            <person name="Vernes S.C."/>
            <person name="Myers E.W."/>
            <person name="Teeling E.C."/>
        </authorList>
    </citation>
    <scope>NUCLEOTIDE SEQUENCE [LARGE SCALE GENOMIC DNA]</scope>
    <source>
        <strain evidence="2">MPipKuh1</strain>
        <tissue evidence="2">Flight muscle</tissue>
    </source>
</reference>
<evidence type="ECO:0000256" key="1">
    <source>
        <dbReference type="SAM" id="MobiDB-lite"/>
    </source>
</evidence>
<comment type="caution">
    <text evidence="2">The sequence shown here is derived from an EMBL/GenBank/DDBJ whole genome shotgun (WGS) entry which is preliminary data.</text>
</comment>
<dbReference type="EMBL" id="JACAGB010000024">
    <property type="protein sequence ID" value="KAF6304810.1"/>
    <property type="molecule type" value="Genomic_DNA"/>
</dbReference>
<sequence>MEQGKKQTLIPEQDRDIVIDAPRTPLGSQARIMQTHHLRDTTAHPVGSLDRAQEEDTSPSMARPMTDTHTRALDVDNQLLGPGPPHVGDPPAVRPATAKDTLAIQVDSLALPMTGLDPLQDNTMGLAMASHETVLHTLAPMEGTEPSMGTLRTPRDNQTLMQEQSRDIVIDAPQTPLGIMQTHPLGVPTAHPVGRPDRAQEEDTSPSMASPLTAMTATHTRALDVDNQLLGPGPPHVGDPPAVRPATAKDTLAIQVDSLALPMTGLDPLQDNTMGLAKASHETVLHTLAPMEGTEPSMGTLRTLRDTQTLMKEQARDIVIDAPQTPLGIMQTHPLGVPTAHPVGHPDRAQEEDTSPSMARPLTATHTRALDVDNQLLGPGPPHVGDPPAVRPATAKDTLAIQVDSLALPMTGLDPLQDNTMGLAMASHETVLHTQAPREGTEPSMGTLRTPRDNQTLMQEQSRDIVIDAPQTPLGIMQTHPLGVLTAHPVGRPDRAQEEDTSPSMARPLTATHTRALNMDNQLLGPGPPHVGDPPAVRPATAKDTLAIQVDSLALPMTGLDPLQDNTMGLAKASHETVLHTLAPMEGTEPSMGTLRTLRDTQTLM</sequence>
<dbReference type="AlphaFoldDB" id="A0A7J7TW34"/>
<keyword evidence="3" id="KW-1185">Reference proteome</keyword>
<protein>
    <submittedName>
        <fullName evidence="2">Uncharacterized protein</fullName>
    </submittedName>
</protein>
<name>A0A7J7TW34_PIPKU</name>
<gene>
    <name evidence="2" type="ORF">mPipKuh1_009263</name>
</gene>
<proteinExistence type="predicted"/>